<dbReference type="CDD" id="cd04587">
    <property type="entry name" value="CBS_pair_CAP-ED_NT_Pol-beta-like_DUF294_assoc"/>
    <property type="match status" value="1"/>
</dbReference>
<dbReference type="InterPro" id="IPR000595">
    <property type="entry name" value="cNMP-bd_dom"/>
</dbReference>
<dbReference type="InterPro" id="IPR014710">
    <property type="entry name" value="RmlC-like_jellyroll"/>
</dbReference>
<dbReference type="CDD" id="cd05401">
    <property type="entry name" value="NT_GlnE_GlnD_like"/>
    <property type="match status" value="1"/>
</dbReference>
<evidence type="ECO:0000259" key="5">
    <source>
        <dbReference type="PROSITE" id="PS51371"/>
    </source>
</evidence>
<comment type="caution">
    <text evidence="6">The sequence shown here is derived from an EMBL/GenBank/DDBJ whole genome shotgun (WGS) entry which is preliminary data.</text>
</comment>
<dbReference type="OrthoDB" id="9810963at2"/>
<evidence type="ECO:0000256" key="3">
    <source>
        <dbReference type="PROSITE-ProRule" id="PRU00703"/>
    </source>
</evidence>
<dbReference type="InterPro" id="IPR000644">
    <property type="entry name" value="CBS_dom"/>
</dbReference>
<dbReference type="PANTHER" id="PTHR43080:SF2">
    <property type="entry name" value="CBS DOMAIN-CONTAINING PROTEIN"/>
    <property type="match status" value="1"/>
</dbReference>
<dbReference type="InterPro" id="IPR018490">
    <property type="entry name" value="cNMP-bd_dom_sf"/>
</dbReference>
<dbReference type="AlphaFoldDB" id="A0A366EQT5"/>
<dbReference type="Pfam" id="PF00571">
    <property type="entry name" value="CBS"/>
    <property type="match status" value="2"/>
</dbReference>
<dbReference type="Gene3D" id="3.10.580.10">
    <property type="entry name" value="CBS-domain"/>
    <property type="match status" value="1"/>
</dbReference>
<reference evidence="6 7" key="1">
    <citation type="submission" date="2018-06" db="EMBL/GenBank/DDBJ databases">
        <title>Freshwater and sediment microbial communities from various areas in North America, analyzing microbe dynamics in response to fracking.</title>
        <authorList>
            <person name="Lamendella R."/>
        </authorList>
    </citation>
    <scope>NUCLEOTIDE SEQUENCE [LARGE SCALE GENOMIC DNA]</scope>
    <source>
        <strain evidence="6 7">97B</strain>
    </source>
</reference>
<dbReference type="InterPro" id="IPR046342">
    <property type="entry name" value="CBS_dom_sf"/>
</dbReference>
<dbReference type="Pfam" id="PF10335">
    <property type="entry name" value="DUF294_C"/>
    <property type="match status" value="1"/>
</dbReference>
<evidence type="ECO:0000256" key="1">
    <source>
        <dbReference type="ARBA" id="ARBA00023122"/>
    </source>
</evidence>
<dbReference type="InterPro" id="IPR005105">
    <property type="entry name" value="GlnD_Uridyltrans_N"/>
</dbReference>
<name>A0A366EQT5_9BACI</name>
<dbReference type="PROSITE" id="PS51371">
    <property type="entry name" value="CBS"/>
    <property type="match status" value="2"/>
</dbReference>
<dbReference type="CDD" id="cd00038">
    <property type="entry name" value="CAP_ED"/>
    <property type="match status" value="1"/>
</dbReference>
<dbReference type="SUPFAM" id="SSF54631">
    <property type="entry name" value="CBS-domain pair"/>
    <property type="match status" value="1"/>
</dbReference>
<feature type="domain" description="CBS" evidence="5">
    <location>
        <begin position="176"/>
        <end position="232"/>
    </location>
</feature>
<protein>
    <submittedName>
        <fullName evidence="6">CBS domain-containing protein</fullName>
    </submittedName>
</protein>
<gene>
    <name evidence="6" type="ORF">DET59_10561</name>
</gene>
<dbReference type="PROSITE" id="PS50042">
    <property type="entry name" value="CNMP_BINDING_3"/>
    <property type="match status" value="1"/>
</dbReference>
<dbReference type="SMART" id="SM00116">
    <property type="entry name" value="CBS"/>
    <property type="match status" value="2"/>
</dbReference>
<dbReference type="Proteomes" id="UP000252118">
    <property type="component" value="Unassembled WGS sequence"/>
</dbReference>
<evidence type="ECO:0000259" key="4">
    <source>
        <dbReference type="PROSITE" id="PS50042"/>
    </source>
</evidence>
<dbReference type="RefSeq" id="WP_113969220.1">
    <property type="nucleotide sequence ID" value="NZ_QNRJ01000005.1"/>
</dbReference>
<feature type="domain" description="CBS" evidence="5">
    <location>
        <begin position="240"/>
        <end position="300"/>
    </location>
</feature>
<sequence length="631" mass="71448">MSISKPDGSFQEAVLLHPFFKGMERSTALSLFTECKRLEVGKHSTILKSFEHRLGLYLVVNGEAEVVVTKEKEEILEIISKDGIVGLSSLYSVLNTAMDESVYSSVEVKAKEDCLLCLVPYTSLQNYWNEPYLKNFLLEETSKRLQDVYYSLSQQVGVAHGLEERTTILKRVSDVMTKSVVTVRSEDSLEDAARAMGENRVSSVIILENNRIAGILTERDLVSRCLARSVPLTKQVKEAMTPNPTVITRHAYLYEALAAMIDHSIKHLPVVGGEERDGPIVGIITLYEVMKANHIGALTSARKLESKDFPLKKVRPMAESILTSLWEAQAPVYHILDFMSGLFDRIYQRILRQVEEELLGEGRVIPCSYAFYVMGSAGRKEQFMLTDQDHFLVYEKHSKGAGEYFCDFAERVVVELEKTGLRLCDGGMMANQKPWTGSMGSWQERLREWSVHSSEEALLKVQNFFSYRFLFGEEALHSTFEDAIKDQLRSSKILLVRLAQVEKAKPVPVLHSSIRSILGLDRKTVSIKKDILFPFHHALQILNAAHGNTSGATREKLDYLKEKGSISSGFAEELSEAFQELMKLYIELKRKDQGDTVHLSSLSTIKKESLYRSVKTIREFQQMMLSHYSLT</sequence>
<evidence type="ECO:0000256" key="2">
    <source>
        <dbReference type="ARBA" id="ARBA00023159"/>
    </source>
</evidence>
<proteinExistence type="predicted"/>
<dbReference type="Gene3D" id="2.60.120.10">
    <property type="entry name" value="Jelly Rolls"/>
    <property type="match status" value="1"/>
</dbReference>
<dbReference type="Pfam" id="PF03445">
    <property type="entry name" value="DUF294"/>
    <property type="match status" value="1"/>
</dbReference>
<dbReference type="GO" id="GO:0008773">
    <property type="term" value="F:[protein-PII] uridylyltransferase activity"/>
    <property type="evidence" value="ECO:0007669"/>
    <property type="project" value="InterPro"/>
</dbReference>
<evidence type="ECO:0000313" key="6">
    <source>
        <dbReference type="EMBL" id="RBP04773.1"/>
    </source>
</evidence>
<feature type="domain" description="Cyclic nucleotide-binding" evidence="4">
    <location>
        <begin position="19"/>
        <end position="109"/>
    </location>
</feature>
<dbReference type="InterPro" id="IPR051257">
    <property type="entry name" value="Diverse_CBS-Domain"/>
</dbReference>
<keyword evidence="1 3" id="KW-0129">CBS domain</keyword>
<organism evidence="6 7">
    <name type="scientific">Rossellomorea aquimaris</name>
    <dbReference type="NCBI Taxonomy" id="189382"/>
    <lineage>
        <taxon>Bacteria</taxon>
        <taxon>Bacillati</taxon>
        <taxon>Bacillota</taxon>
        <taxon>Bacilli</taxon>
        <taxon>Bacillales</taxon>
        <taxon>Bacillaceae</taxon>
        <taxon>Rossellomorea</taxon>
    </lineage>
</organism>
<evidence type="ECO:0000313" key="7">
    <source>
        <dbReference type="Proteomes" id="UP000252118"/>
    </source>
</evidence>
<dbReference type="PANTHER" id="PTHR43080">
    <property type="entry name" value="CBS DOMAIN-CONTAINING PROTEIN CBSX3, MITOCHONDRIAL"/>
    <property type="match status" value="1"/>
</dbReference>
<dbReference type="EMBL" id="QNRJ01000005">
    <property type="protein sequence ID" value="RBP04773.1"/>
    <property type="molecule type" value="Genomic_DNA"/>
</dbReference>
<keyword evidence="2" id="KW-0010">Activator</keyword>
<dbReference type="InterPro" id="IPR018821">
    <property type="entry name" value="DUF294_put_nucleoTrafse_sb-bd"/>
</dbReference>
<dbReference type="SUPFAM" id="SSF51206">
    <property type="entry name" value="cAMP-binding domain-like"/>
    <property type="match status" value="1"/>
</dbReference>
<accession>A0A366EQT5</accession>